<comment type="caution">
    <text evidence="1">The sequence shown here is derived from an EMBL/GenBank/DDBJ whole genome shotgun (WGS) entry which is preliminary data.</text>
</comment>
<evidence type="ECO:0000313" key="2">
    <source>
        <dbReference type="Proteomes" id="UP001159641"/>
    </source>
</evidence>
<organism evidence="1 2">
    <name type="scientific">Eschrichtius robustus</name>
    <name type="common">California gray whale</name>
    <name type="synonym">Eschrichtius gibbosus</name>
    <dbReference type="NCBI Taxonomy" id="9764"/>
    <lineage>
        <taxon>Eukaryota</taxon>
        <taxon>Metazoa</taxon>
        <taxon>Chordata</taxon>
        <taxon>Craniata</taxon>
        <taxon>Vertebrata</taxon>
        <taxon>Euteleostomi</taxon>
        <taxon>Mammalia</taxon>
        <taxon>Eutheria</taxon>
        <taxon>Laurasiatheria</taxon>
        <taxon>Artiodactyla</taxon>
        <taxon>Whippomorpha</taxon>
        <taxon>Cetacea</taxon>
        <taxon>Mysticeti</taxon>
        <taxon>Eschrichtiidae</taxon>
        <taxon>Eschrichtius</taxon>
    </lineage>
</organism>
<accession>A0AB34H938</accession>
<reference evidence="1 2" key="1">
    <citation type="submission" date="2022-11" db="EMBL/GenBank/DDBJ databases">
        <title>Whole genome sequence of Eschrichtius robustus ER-17-0199.</title>
        <authorList>
            <person name="Bruniche-Olsen A."/>
            <person name="Black A.N."/>
            <person name="Fields C.J."/>
            <person name="Walden K."/>
            <person name="Dewoody J.A."/>
        </authorList>
    </citation>
    <scope>NUCLEOTIDE SEQUENCE [LARGE SCALE GENOMIC DNA]</scope>
    <source>
        <strain evidence="1">ER-17-0199</strain>
        <tissue evidence="1">Blubber</tissue>
    </source>
</reference>
<keyword evidence="2" id="KW-1185">Reference proteome</keyword>
<name>A0AB34H938_ESCRO</name>
<protein>
    <submittedName>
        <fullName evidence="1">Uncharacterized protein</fullName>
    </submittedName>
</protein>
<dbReference type="Proteomes" id="UP001159641">
    <property type="component" value="Unassembled WGS sequence"/>
</dbReference>
<dbReference type="EMBL" id="JAIQCJ010001565">
    <property type="protein sequence ID" value="KAJ8788688.1"/>
    <property type="molecule type" value="Genomic_DNA"/>
</dbReference>
<evidence type="ECO:0000313" key="1">
    <source>
        <dbReference type="EMBL" id="KAJ8788688.1"/>
    </source>
</evidence>
<proteinExistence type="predicted"/>
<sequence>MGQEECHPCPREDELEAKRVSSHHPHDHTATICPIFTDRLPALPVPAISAPAELWSELQELQKMIEGLQSPQDPTLLSQVLLLRREVMFLQFDAAVRYLIR</sequence>
<gene>
    <name evidence="1" type="ORF">J1605_022433</name>
</gene>
<dbReference type="AlphaFoldDB" id="A0AB34H938"/>